<dbReference type="InterPro" id="IPR045865">
    <property type="entry name" value="ACT-like_dom_sf"/>
</dbReference>
<dbReference type="AlphaFoldDB" id="A0A380NNW8"/>
<dbReference type="SUPFAM" id="SSF53686">
    <property type="entry name" value="Tryptophan synthase beta subunit-like PLP-dependent enzymes"/>
    <property type="match status" value="1"/>
</dbReference>
<dbReference type="Pfam" id="PF01842">
    <property type="entry name" value="ACT"/>
    <property type="match status" value="1"/>
</dbReference>
<dbReference type="InterPro" id="IPR036052">
    <property type="entry name" value="TrpB-like_PALP_sf"/>
</dbReference>
<evidence type="ECO:0000256" key="12">
    <source>
        <dbReference type="ARBA" id="ARBA00023239"/>
    </source>
</evidence>
<dbReference type="UniPathway" id="UPA00052">
    <property type="reaction ID" value="UER00507"/>
</dbReference>
<evidence type="ECO:0000256" key="4">
    <source>
        <dbReference type="ARBA" id="ARBA00004958"/>
    </source>
</evidence>
<evidence type="ECO:0000313" key="17">
    <source>
        <dbReference type="Proteomes" id="UP000255367"/>
    </source>
</evidence>
<evidence type="ECO:0000256" key="1">
    <source>
        <dbReference type="ARBA" id="ARBA00001274"/>
    </source>
</evidence>
<dbReference type="InterPro" id="IPR000634">
    <property type="entry name" value="Ser/Thr_deHydtase_PyrdxlP-BS"/>
</dbReference>
<dbReference type="Gene3D" id="3.40.50.1100">
    <property type="match status" value="2"/>
</dbReference>
<accession>A0A380NNW8</accession>
<evidence type="ECO:0000256" key="2">
    <source>
        <dbReference type="ARBA" id="ARBA00001933"/>
    </source>
</evidence>
<comment type="similarity">
    <text evidence="5">Belongs to the serine/threonine dehydratase family.</text>
</comment>
<dbReference type="InterPro" id="IPR050147">
    <property type="entry name" value="Ser/Thr_Dehydratase"/>
</dbReference>
<reference evidence="16 17" key="1">
    <citation type="submission" date="2018-06" db="EMBL/GenBank/DDBJ databases">
        <authorList>
            <consortium name="Pathogen Informatics"/>
            <person name="Doyle S."/>
        </authorList>
    </citation>
    <scope>NUCLEOTIDE SEQUENCE [LARGE SCALE GENOMIC DNA]</scope>
    <source>
        <strain evidence="16 17">NCTC12020</strain>
    </source>
</reference>
<comment type="pathway">
    <text evidence="4">Amino-acid degradation; L-threonine degradation via propanoate pathway; propanoate from L-threonine: step 1/4.</text>
</comment>
<evidence type="ECO:0000256" key="7">
    <source>
        <dbReference type="ARBA" id="ARBA00012096"/>
    </source>
</evidence>
<evidence type="ECO:0000313" key="16">
    <source>
        <dbReference type="EMBL" id="SUP44449.1"/>
    </source>
</evidence>
<comment type="subunit">
    <text evidence="6">In the native structure, TdcB is in a dimeric form, whereas in the TdcB-AMP complex, it exists in a tetrameric form (dimer of dimers).</text>
</comment>
<evidence type="ECO:0000256" key="5">
    <source>
        <dbReference type="ARBA" id="ARBA00010869"/>
    </source>
</evidence>
<dbReference type="PROSITE" id="PS51671">
    <property type="entry name" value="ACT"/>
    <property type="match status" value="1"/>
</dbReference>
<dbReference type="GO" id="GO:0006565">
    <property type="term" value="P:L-serine catabolic process"/>
    <property type="evidence" value="ECO:0007669"/>
    <property type="project" value="TreeGrafter"/>
</dbReference>
<feature type="domain" description="ACT" evidence="15">
    <location>
        <begin position="332"/>
        <end position="406"/>
    </location>
</feature>
<evidence type="ECO:0000256" key="3">
    <source>
        <dbReference type="ARBA" id="ARBA00004810"/>
    </source>
</evidence>
<comment type="function">
    <text evidence="13">Catalyzes the anaerobic formation of alpha-ketobutyrate and ammonia from threonine in a two-step reaction. The first step involved a dehydration of threonine and a production of enamine intermediates (aminocrotonate), which tautomerizes to its imine form (iminobutyrate). Both intermediates are unstable and short-lived. The second step is the nonenzymatic hydrolysis of the enamine/imine intermediates to form 2-ketobutyrate and free ammonia. In the low water environment of the cell, the second step is accelerated by RidA.</text>
</comment>
<evidence type="ECO:0000256" key="8">
    <source>
        <dbReference type="ARBA" id="ARBA00022248"/>
    </source>
</evidence>
<dbReference type="Pfam" id="PF00291">
    <property type="entry name" value="PALP"/>
    <property type="match status" value="1"/>
</dbReference>
<comment type="catalytic activity">
    <reaction evidence="1">
        <text>L-threonine = 2-oxobutanoate + NH4(+)</text>
        <dbReference type="Rhea" id="RHEA:22108"/>
        <dbReference type="ChEBI" id="CHEBI:16763"/>
        <dbReference type="ChEBI" id="CHEBI:28938"/>
        <dbReference type="ChEBI" id="CHEBI:57926"/>
        <dbReference type="EC" id="4.3.1.19"/>
    </reaction>
</comment>
<dbReference type="PANTHER" id="PTHR48078:SF6">
    <property type="entry name" value="L-THREONINE DEHYDRATASE CATABOLIC TDCB"/>
    <property type="match status" value="1"/>
</dbReference>
<evidence type="ECO:0000256" key="11">
    <source>
        <dbReference type="ARBA" id="ARBA00022898"/>
    </source>
</evidence>
<dbReference type="InterPro" id="IPR001926">
    <property type="entry name" value="TrpB-like_PALP"/>
</dbReference>
<dbReference type="NCBIfam" id="TIGR01127">
    <property type="entry name" value="ilvA_1Cterm"/>
    <property type="match status" value="1"/>
</dbReference>
<dbReference type="OrthoDB" id="9811476at2"/>
<dbReference type="CDD" id="cd01562">
    <property type="entry name" value="Thr-dehyd"/>
    <property type="match status" value="1"/>
</dbReference>
<dbReference type="PANTHER" id="PTHR48078">
    <property type="entry name" value="THREONINE DEHYDRATASE, MITOCHONDRIAL-RELATED"/>
    <property type="match status" value="1"/>
</dbReference>
<keyword evidence="11" id="KW-0663">Pyridoxal phosphate</keyword>
<dbReference type="GO" id="GO:0030170">
    <property type="term" value="F:pyridoxal phosphate binding"/>
    <property type="evidence" value="ECO:0007669"/>
    <property type="project" value="InterPro"/>
</dbReference>
<evidence type="ECO:0000256" key="13">
    <source>
        <dbReference type="ARBA" id="ARBA00025527"/>
    </source>
</evidence>
<dbReference type="RefSeq" id="WP_115310771.1">
    <property type="nucleotide sequence ID" value="NZ_UHIO01000001.1"/>
</dbReference>
<dbReference type="InterPro" id="IPR002912">
    <property type="entry name" value="ACT_dom"/>
</dbReference>
<evidence type="ECO:0000256" key="6">
    <source>
        <dbReference type="ARBA" id="ARBA00011447"/>
    </source>
</evidence>
<name>A0A380NNW8_9FIRM</name>
<keyword evidence="10" id="KW-0028">Amino-acid biosynthesis</keyword>
<evidence type="ECO:0000256" key="9">
    <source>
        <dbReference type="ARBA" id="ARBA00022533"/>
    </source>
</evidence>
<sequence>MSTSLVTLDMVKEAQERLKGVAQRTAIMQSTSLSERCGCEVHLKMENFQRTGSFKLRGAYNKVASLTAEERARGIVASSAGNHAQGVALAAKEYGCKATICMPSNAPIAKIEATHSYGADIVLAGDFYADAYEKACALEKEKGFTFCHPFDDPVVIAGQGTIGLEILDELPDTDVIVVPIGGGGLISGIAVAAKAVKPDIRIIGVQTQNMPSMQQSVAAGKVTTVPALKSLADGIAVGTPGTLTFDIVSKYVDEVVTVSEAEIAESILFLLERVKTAVEGAGACPVAALMNNKINHIEGKKVVALVSGGNIDVNMIDRIINNGLVKSWRRAYFDIVVQDKPHVLSTITGLVSDSNANILSIYHDRSQRDIEVGYVHVALEIETMNEKHVQNLLTTLAEHGFPAVLR</sequence>
<dbReference type="InterPro" id="IPR005789">
    <property type="entry name" value="Thr_deHydtase_catblc"/>
</dbReference>
<dbReference type="PROSITE" id="PS00165">
    <property type="entry name" value="DEHYDRATASE_SER_THR"/>
    <property type="match status" value="1"/>
</dbReference>
<dbReference type="FunFam" id="3.40.50.1100:FF:000005">
    <property type="entry name" value="Threonine dehydratase catabolic"/>
    <property type="match status" value="1"/>
</dbReference>
<proteinExistence type="inferred from homology"/>
<dbReference type="EC" id="4.3.1.19" evidence="7"/>
<dbReference type="GO" id="GO:0004794">
    <property type="term" value="F:threonine deaminase activity"/>
    <property type="evidence" value="ECO:0007669"/>
    <property type="project" value="UniProtKB-EC"/>
</dbReference>
<comment type="cofactor">
    <cofactor evidence="2">
        <name>pyridoxal 5'-phosphate</name>
        <dbReference type="ChEBI" id="CHEBI:597326"/>
    </cofactor>
</comment>
<dbReference type="CDD" id="cd04886">
    <property type="entry name" value="ACT_ThrD-II-like"/>
    <property type="match status" value="1"/>
</dbReference>
<keyword evidence="10" id="KW-0100">Branched-chain amino acid biosynthesis</keyword>
<dbReference type="Proteomes" id="UP000255367">
    <property type="component" value="Unassembled WGS sequence"/>
</dbReference>
<dbReference type="GO" id="GO:0003941">
    <property type="term" value="F:L-serine ammonia-lyase activity"/>
    <property type="evidence" value="ECO:0007669"/>
    <property type="project" value="TreeGrafter"/>
</dbReference>
<keyword evidence="9" id="KW-0021">Allosteric enzyme</keyword>
<dbReference type="UniPathway" id="UPA00047">
    <property type="reaction ID" value="UER00054"/>
</dbReference>
<protein>
    <recommendedName>
        <fullName evidence="8">L-threonine dehydratase catabolic TdcB</fullName>
        <ecNumber evidence="7">4.3.1.19</ecNumber>
    </recommendedName>
    <alternativeName>
        <fullName evidence="14">Threonine deaminase</fullName>
    </alternativeName>
</protein>
<evidence type="ECO:0000256" key="14">
    <source>
        <dbReference type="ARBA" id="ARBA00031427"/>
    </source>
</evidence>
<evidence type="ECO:0000256" key="10">
    <source>
        <dbReference type="ARBA" id="ARBA00022624"/>
    </source>
</evidence>
<keyword evidence="10" id="KW-0412">Isoleucine biosynthesis</keyword>
<keyword evidence="12 16" id="KW-0456">Lyase</keyword>
<dbReference type="GO" id="GO:0009097">
    <property type="term" value="P:isoleucine biosynthetic process"/>
    <property type="evidence" value="ECO:0007669"/>
    <property type="project" value="UniProtKB-UniPathway"/>
</dbReference>
<dbReference type="GO" id="GO:0070689">
    <property type="term" value="P:L-threonine catabolic process to propionate"/>
    <property type="evidence" value="ECO:0007669"/>
    <property type="project" value="UniProtKB-UniPathway"/>
</dbReference>
<gene>
    <name evidence="16" type="primary">tdcB_2</name>
    <name evidence="16" type="ORF">NCTC12020_01665</name>
</gene>
<comment type="pathway">
    <text evidence="3">Amino-acid biosynthesis; L-isoleucine biosynthesis; 2-oxobutanoate from L-threonine: step 1/1.</text>
</comment>
<keyword evidence="17" id="KW-1185">Reference proteome</keyword>
<dbReference type="InterPro" id="IPR044561">
    <property type="entry name" value="ACT_ThrD-II-like"/>
</dbReference>
<evidence type="ECO:0000259" key="15">
    <source>
        <dbReference type="PROSITE" id="PS51671"/>
    </source>
</evidence>
<organism evidence="16 17">
    <name type="scientific">Veillonella criceti</name>
    <dbReference type="NCBI Taxonomy" id="103891"/>
    <lineage>
        <taxon>Bacteria</taxon>
        <taxon>Bacillati</taxon>
        <taxon>Bacillota</taxon>
        <taxon>Negativicutes</taxon>
        <taxon>Veillonellales</taxon>
        <taxon>Veillonellaceae</taxon>
        <taxon>Veillonella</taxon>
    </lineage>
</organism>
<dbReference type="EMBL" id="UHIO01000001">
    <property type="protein sequence ID" value="SUP44449.1"/>
    <property type="molecule type" value="Genomic_DNA"/>
</dbReference>
<dbReference type="FunFam" id="3.40.50.1100:FF:000007">
    <property type="entry name" value="L-threonine dehydratase catabolic TdcB"/>
    <property type="match status" value="1"/>
</dbReference>
<dbReference type="SUPFAM" id="SSF55021">
    <property type="entry name" value="ACT-like"/>
    <property type="match status" value="1"/>
</dbReference>
<dbReference type="Gene3D" id="3.30.70.260">
    <property type="match status" value="1"/>
</dbReference>